<name>A0ACC5QZV5_9HYPH</name>
<reference evidence="1" key="1">
    <citation type="submission" date="2021-01" db="EMBL/GenBank/DDBJ databases">
        <authorList>
            <person name="Sun Q."/>
        </authorList>
    </citation>
    <scope>NUCLEOTIDE SEQUENCE</scope>
    <source>
        <strain evidence="1">YIM B02566</strain>
    </source>
</reference>
<gene>
    <name evidence="1" type="ORF">JHL16_05230</name>
</gene>
<evidence type="ECO:0000313" key="1">
    <source>
        <dbReference type="EMBL" id="MBK1865746.1"/>
    </source>
</evidence>
<dbReference type="Proteomes" id="UP000616151">
    <property type="component" value="Unassembled WGS sequence"/>
</dbReference>
<proteinExistence type="predicted"/>
<sequence>MDLLNGIFIAPFVQMADAPDFLVQVLWEGFVSGILYALIALGFVLIFKASGVFNFAQGIMVVFAALTLVGLYQKGVPVILALILTMAVMGILALAVERFIMRPLVNQPHVILLMATIGLTYFLVGLGEFVFGGEPKQMITTELGLPTGSTEIPFGAQGVVILQHIDIAAAVIAIAMVTALALFFNRTRIGRALRAVADDHQAALSVGISLHQIWAIVWFASGLVALATGIMWGARSDVSFALEIIALRALPVLILGGFTSVPGAIVGGLIVGIGEKIGEIYWGPLLGGGIESWLAYMIALVFLLFRPQGLFGERIIERV</sequence>
<organism evidence="1 2">
    <name type="scientific">Taklimakanibacter albus</name>
    <dbReference type="NCBI Taxonomy" id="2800327"/>
    <lineage>
        <taxon>Bacteria</taxon>
        <taxon>Pseudomonadati</taxon>
        <taxon>Pseudomonadota</taxon>
        <taxon>Alphaproteobacteria</taxon>
        <taxon>Hyphomicrobiales</taxon>
        <taxon>Aestuariivirgaceae</taxon>
        <taxon>Taklimakanibacter</taxon>
    </lineage>
</organism>
<protein>
    <submittedName>
        <fullName evidence="1">Branched-chain amino acid ABC transporter permease</fullName>
    </submittedName>
</protein>
<accession>A0ACC5QZV5</accession>
<keyword evidence="2" id="KW-1185">Reference proteome</keyword>
<evidence type="ECO:0000313" key="2">
    <source>
        <dbReference type="Proteomes" id="UP000616151"/>
    </source>
</evidence>
<dbReference type="EMBL" id="JAENHL010000006">
    <property type="protein sequence ID" value="MBK1865746.1"/>
    <property type="molecule type" value="Genomic_DNA"/>
</dbReference>
<comment type="caution">
    <text evidence="1">The sequence shown here is derived from an EMBL/GenBank/DDBJ whole genome shotgun (WGS) entry which is preliminary data.</text>
</comment>